<dbReference type="FunFam" id="3.40.50.300:FF:000340">
    <property type="entry name" value="Bloom syndrome, RecQ helicase"/>
    <property type="match status" value="1"/>
</dbReference>
<dbReference type="InterPro" id="IPR011545">
    <property type="entry name" value="DEAD/DEAH_box_helicase_dom"/>
</dbReference>
<dbReference type="Pfam" id="PF16124">
    <property type="entry name" value="RecQ_Zn_bind"/>
    <property type="match status" value="1"/>
</dbReference>
<evidence type="ECO:0000256" key="3">
    <source>
        <dbReference type="ARBA" id="ARBA00005446"/>
    </source>
</evidence>
<dbReference type="GO" id="GO:0005634">
    <property type="term" value="C:nucleus"/>
    <property type="evidence" value="ECO:0007669"/>
    <property type="project" value="UniProtKB-SubCell"/>
</dbReference>
<evidence type="ECO:0000259" key="14">
    <source>
        <dbReference type="PROSITE" id="PS50206"/>
    </source>
</evidence>
<dbReference type="InterPro" id="IPR032284">
    <property type="entry name" value="RecQ_Zn-bd"/>
</dbReference>
<reference evidence="18" key="1">
    <citation type="submission" date="2022-05" db="EMBL/GenBank/DDBJ databases">
        <title>The Musa troglodytarum L. genome provides insights into the mechanism of non-climacteric behaviour and enrichment of carotenoids.</title>
        <authorList>
            <person name="Wang J."/>
        </authorList>
    </citation>
    <scope>NUCLEOTIDE SEQUENCE</scope>
    <source>
        <tissue evidence="18">Leaf</tissue>
    </source>
</reference>
<dbReference type="GO" id="GO:0005524">
    <property type="term" value="F:ATP binding"/>
    <property type="evidence" value="ECO:0007669"/>
    <property type="project" value="UniProtKB-KW"/>
</dbReference>
<keyword evidence="4" id="KW-0547">Nucleotide-binding</keyword>
<accession>A0A9E7GAA4</accession>
<dbReference type="GO" id="GO:0005737">
    <property type="term" value="C:cytoplasm"/>
    <property type="evidence" value="ECO:0007669"/>
    <property type="project" value="TreeGrafter"/>
</dbReference>
<evidence type="ECO:0000259" key="17">
    <source>
        <dbReference type="PROSITE" id="PS51194"/>
    </source>
</evidence>
<evidence type="ECO:0000259" key="15">
    <source>
        <dbReference type="PROSITE" id="PS50967"/>
    </source>
</evidence>
<dbReference type="Pfam" id="PF00570">
    <property type="entry name" value="HRDC"/>
    <property type="match status" value="1"/>
</dbReference>
<dbReference type="InterPro" id="IPR027417">
    <property type="entry name" value="P-loop_NTPase"/>
</dbReference>
<dbReference type="SUPFAM" id="SSF52540">
    <property type="entry name" value="P-loop containing nucleoside triphosphate hydrolases"/>
    <property type="match status" value="1"/>
</dbReference>
<dbReference type="SMART" id="SM00487">
    <property type="entry name" value="DEXDc"/>
    <property type="match status" value="1"/>
</dbReference>
<dbReference type="Pfam" id="PF00270">
    <property type="entry name" value="DEAD"/>
    <property type="match status" value="1"/>
</dbReference>
<comment type="similarity">
    <text evidence="3">Belongs to the helicase family. RecQ subfamily.</text>
</comment>
<evidence type="ECO:0000256" key="5">
    <source>
        <dbReference type="ARBA" id="ARBA00022801"/>
    </source>
</evidence>
<evidence type="ECO:0000256" key="12">
    <source>
        <dbReference type="ARBA" id="ARBA00034808"/>
    </source>
</evidence>
<dbReference type="NCBIfam" id="TIGR00614">
    <property type="entry name" value="recQ_fam"/>
    <property type="match status" value="1"/>
</dbReference>
<dbReference type="InterPro" id="IPR044876">
    <property type="entry name" value="HRDC_dom_sf"/>
</dbReference>
<dbReference type="GO" id="GO:0043138">
    <property type="term" value="F:3'-5' DNA helicase activity"/>
    <property type="evidence" value="ECO:0007669"/>
    <property type="project" value="UniProtKB-EC"/>
</dbReference>
<proteinExistence type="inferred from homology"/>
<keyword evidence="8" id="KW-0238">DNA-binding</keyword>
<comment type="cofactor">
    <cofactor evidence="1">
        <name>Zn(2+)</name>
        <dbReference type="ChEBI" id="CHEBI:29105"/>
    </cofactor>
</comment>
<dbReference type="InterPro" id="IPR036388">
    <property type="entry name" value="WH-like_DNA-bd_sf"/>
</dbReference>
<dbReference type="InterPro" id="IPR036390">
    <property type="entry name" value="WH_DNA-bd_sf"/>
</dbReference>
<feature type="domain" description="Helicase ATP-binding" evidence="16">
    <location>
        <begin position="500"/>
        <end position="675"/>
    </location>
</feature>
<evidence type="ECO:0000256" key="13">
    <source>
        <dbReference type="SAM" id="MobiDB-lite"/>
    </source>
</evidence>
<evidence type="ECO:0000256" key="1">
    <source>
        <dbReference type="ARBA" id="ARBA00001947"/>
    </source>
</evidence>
<dbReference type="InterPro" id="IPR001763">
    <property type="entry name" value="Rhodanese-like_dom"/>
</dbReference>
<dbReference type="CDD" id="cd18794">
    <property type="entry name" value="SF2_C_RecQ"/>
    <property type="match status" value="1"/>
</dbReference>
<dbReference type="Gene3D" id="1.10.10.10">
    <property type="entry name" value="Winged helix-like DNA-binding domain superfamily/Winged helix DNA-binding domain"/>
    <property type="match status" value="1"/>
</dbReference>
<dbReference type="GO" id="GO:0070417">
    <property type="term" value="P:cellular response to cold"/>
    <property type="evidence" value="ECO:0007669"/>
    <property type="project" value="UniProtKB-ARBA"/>
</dbReference>
<dbReference type="FunFam" id="3.40.50.300:FF:000296">
    <property type="entry name" value="ATP-dependent DNA helicase RecQ"/>
    <property type="match status" value="1"/>
</dbReference>
<feature type="domain" description="Rhodanese" evidence="14">
    <location>
        <begin position="715"/>
        <end position="750"/>
    </location>
</feature>
<dbReference type="OrthoDB" id="10261556at2759"/>
<feature type="domain" description="HRDC" evidence="15">
    <location>
        <begin position="1057"/>
        <end position="1139"/>
    </location>
</feature>
<dbReference type="GO" id="GO:0009378">
    <property type="term" value="F:four-way junction helicase activity"/>
    <property type="evidence" value="ECO:0007669"/>
    <property type="project" value="TreeGrafter"/>
</dbReference>
<dbReference type="PROSITE" id="PS50206">
    <property type="entry name" value="RHODANESE_3"/>
    <property type="match status" value="1"/>
</dbReference>
<feature type="compositionally biased region" description="Low complexity" evidence="13">
    <location>
        <begin position="1141"/>
        <end position="1150"/>
    </location>
</feature>
<evidence type="ECO:0000256" key="6">
    <source>
        <dbReference type="ARBA" id="ARBA00022806"/>
    </source>
</evidence>
<evidence type="ECO:0000256" key="9">
    <source>
        <dbReference type="ARBA" id="ARBA00023235"/>
    </source>
</evidence>
<evidence type="ECO:0000259" key="16">
    <source>
        <dbReference type="PROSITE" id="PS51192"/>
    </source>
</evidence>
<evidence type="ECO:0000313" key="19">
    <source>
        <dbReference type="Proteomes" id="UP001055439"/>
    </source>
</evidence>
<dbReference type="Pfam" id="PF00271">
    <property type="entry name" value="Helicase_C"/>
    <property type="match status" value="1"/>
</dbReference>
<dbReference type="EC" id="5.6.2.4" evidence="12"/>
<protein>
    <recommendedName>
        <fullName evidence="12">DNA 3'-5' helicase</fullName>
        <ecNumber evidence="12">5.6.2.4</ecNumber>
    </recommendedName>
</protein>
<dbReference type="Pfam" id="PF09382">
    <property type="entry name" value="RQC"/>
    <property type="match status" value="1"/>
</dbReference>
<dbReference type="SUPFAM" id="SSF46785">
    <property type="entry name" value="Winged helix' DNA-binding domain"/>
    <property type="match status" value="1"/>
</dbReference>
<dbReference type="InterPro" id="IPR014001">
    <property type="entry name" value="Helicase_ATP-bd"/>
</dbReference>
<evidence type="ECO:0000256" key="10">
    <source>
        <dbReference type="ARBA" id="ARBA00023242"/>
    </source>
</evidence>
<dbReference type="SMART" id="SM00341">
    <property type="entry name" value="HRDC"/>
    <property type="match status" value="1"/>
</dbReference>
<dbReference type="PROSITE" id="PS51192">
    <property type="entry name" value="HELICASE_ATP_BIND_1"/>
    <property type="match status" value="1"/>
</dbReference>
<dbReference type="SMART" id="SM00490">
    <property type="entry name" value="HELICc"/>
    <property type="match status" value="1"/>
</dbReference>
<evidence type="ECO:0000256" key="2">
    <source>
        <dbReference type="ARBA" id="ARBA00004123"/>
    </source>
</evidence>
<gene>
    <name evidence="18" type="ORF">MUK42_24561</name>
</gene>
<comment type="catalytic activity">
    <reaction evidence="11">
        <text>Couples ATP hydrolysis with the unwinding of duplex DNA by translocating in the 3'-5' direction.</text>
        <dbReference type="EC" id="5.6.2.4"/>
    </reaction>
</comment>
<dbReference type="PROSITE" id="PS51194">
    <property type="entry name" value="HELICASE_CTER"/>
    <property type="match status" value="1"/>
</dbReference>
<comment type="subcellular location">
    <subcellularLocation>
        <location evidence="2">Nucleus</location>
    </subcellularLocation>
</comment>
<dbReference type="AlphaFoldDB" id="A0A9E7GAA4"/>
<keyword evidence="10" id="KW-0539">Nucleus</keyword>
<dbReference type="GO" id="GO:0005694">
    <property type="term" value="C:chromosome"/>
    <property type="evidence" value="ECO:0007669"/>
    <property type="project" value="TreeGrafter"/>
</dbReference>
<keyword evidence="19" id="KW-1185">Reference proteome</keyword>
<dbReference type="InterPro" id="IPR018982">
    <property type="entry name" value="RQC_domain"/>
</dbReference>
<dbReference type="InterPro" id="IPR001650">
    <property type="entry name" value="Helicase_C-like"/>
</dbReference>
<evidence type="ECO:0000256" key="11">
    <source>
        <dbReference type="ARBA" id="ARBA00034617"/>
    </source>
</evidence>
<dbReference type="PANTHER" id="PTHR13710">
    <property type="entry name" value="DNA HELICASE RECQ FAMILY MEMBER"/>
    <property type="match status" value="1"/>
</dbReference>
<dbReference type="PROSITE" id="PS50967">
    <property type="entry name" value="HRDC"/>
    <property type="match status" value="1"/>
</dbReference>
<dbReference type="GO" id="GO:0006260">
    <property type="term" value="P:DNA replication"/>
    <property type="evidence" value="ECO:0007669"/>
    <property type="project" value="InterPro"/>
</dbReference>
<feature type="region of interest" description="Disordered" evidence="13">
    <location>
        <begin position="1136"/>
        <end position="1197"/>
    </location>
</feature>
<evidence type="ECO:0000256" key="7">
    <source>
        <dbReference type="ARBA" id="ARBA00022840"/>
    </source>
</evidence>
<keyword evidence="5" id="KW-0378">Hydrolase</keyword>
<feature type="domain" description="Helicase C-terminal" evidence="17">
    <location>
        <begin position="700"/>
        <end position="843"/>
    </location>
</feature>
<dbReference type="CDD" id="cd17920">
    <property type="entry name" value="DEXHc_RecQ"/>
    <property type="match status" value="1"/>
</dbReference>
<dbReference type="Gene3D" id="3.40.50.300">
    <property type="entry name" value="P-loop containing nucleotide triphosphate hydrolases"/>
    <property type="match status" value="2"/>
</dbReference>
<sequence length="1259" mass="141606">MKVSYLHTSRTSMMESCHWKINAALHHPQTRTKLKSGNEDKSPKVNWCNHASTFEDFSCQDKFLSSGFLFSLPTQKPQTQKSVDRMLCTRSIARKVHGSERLQLLQVEKAWKALLSMQLACRNDLIPGLTAPVQNHDKVHLQAPFTDSSNNVKNVDTSQVFKGPFHEDMPSHVNYSSDSRSYPRYDSPHYATDSLLKSTCGKNNNVASEMAQVTGAQMQSSATDRVIDDHELVCTAADNLADDKFLDALDDDEILESIDVDQIVMEHYQVTATPEGCMSKQTPFTPVSNRSCTVFPDENMLPPELHESCIHGSKLALCPEAAIHLQEMKDQLIAVSNELLDNATELSPLDCENLRQKRLYLNRKIQLLEKYLCSLNQDEERQRSHSMASSTTARGFGAENPTNKYMIDPVRFNTQVHLRNETGNCMMWSSPAPSYYTDRFDAAPLEREVCTPKLQNINYIEGSGDIKWKSLDFPWTKKLEANNRKVFGNHSFRPNQREVINATMSGCDVFVLMPTGGGKSLTYQLPALISPGITLVVSPLVSLIQDQIMHLLQANIPATYLSANMEWVEQQEIFRELMSGSCRYKLLYVTPEKIAKSDVLLRHLDSLHSRGSLARIVIDEAHCVSQWGHDFRPDYQGLGILKQKFPNVPVLALTATATVSVKEDVVQALGLVNCIVFRQSFNRPNLWYCVIPKTKKCLEDIDKFIKENHFDECGIIYCLSRMDCQKVAEKLQEFGHKAAFYHGTMDPLQRAYVQKQWSKDEINIICATVAFGMGINKPDVRFVIHHSLPKSIEGYHQECGRAGRDGLRSSCVLYYNYSDYIRVKHMLTQGMIEQSPLASASRRNSIVSNDRVFETNIENLSRMVSYCENETDCRRLLQLIHFGEKFNPDNCKRTCDNCSKMLTWVEKDVTDIAKQMVELVISTGKQYSTSHVLEVYRGSLSQNVKKHRHDNLGLHGAGKHLAKGEASRVIRHLVVEDILVEDVKKSDIYGSISSVLKVNESKAQRLLSGKQRIILRFPAPAKASKMNKPEGTPTKGLLPMNTMTFDVGAQSTNEIDLNLSAKLYAALRMLRTALVKEAGEGVMAYHIFGNATLQQISKRIPRTKEELLEITGIGKAKVHKYGDRVLESIETTIREYRKTSRNSSSSSNDNADGTKKRRGSAGSEPGANDDDFAESTVQSKKRVAKLVNSRNGPADTTSMSAYNGRCIDIDLDGYEMESEDSVPITRQGPHGRVLPQCLTPANQINSRIGGLFKEYAFKK</sequence>
<dbReference type="SUPFAM" id="SSF47819">
    <property type="entry name" value="HRDC-like"/>
    <property type="match status" value="1"/>
</dbReference>
<evidence type="ECO:0000313" key="18">
    <source>
        <dbReference type="EMBL" id="URE10635.1"/>
    </source>
</evidence>
<organism evidence="18 19">
    <name type="scientific">Musa troglodytarum</name>
    <name type="common">fe'i banana</name>
    <dbReference type="NCBI Taxonomy" id="320322"/>
    <lineage>
        <taxon>Eukaryota</taxon>
        <taxon>Viridiplantae</taxon>
        <taxon>Streptophyta</taxon>
        <taxon>Embryophyta</taxon>
        <taxon>Tracheophyta</taxon>
        <taxon>Spermatophyta</taxon>
        <taxon>Magnoliopsida</taxon>
        <taxon>Liliopsida</taxon>
        <taxon>Zingiberales</taxon>
        <taxon>Musaceae</taxon>
        <taxon>Musa</taxon>
    </lineage>
</organism>
<dbReference type="PROSITE" id="PS00690">
    <property type="entry name" value="DEAH_ATP_HELICASE"/>
    <property type="match status" value="1"/>
</dbReference>
<dbReference type="GO" id="GO:0016787">
    <property type="term" value="F:hydrolase activity"/>
    <property type="evidence" value="ECO:0007669"/>
    <property type="project" value="UniProtKB-KW"/>
</dbReference>
<dbReference type="GO" id="GO:0003677">
    <property type="term" value="F:DNA binding"/>
    <property type="evidence" value="ECO:0007669"/>
    <property type="project" value="UniProtKB-KW"/>
</dbReference>
<name>A0A9E7GAA4_9LILI</name>
<keyword evidence="7" id="KW-0067">ATP-binding</keyword>
<dbReference type="SMART" id="SM00956">
    <property type="entry name" value="RQC"/>
    <property type="match status" value="1"/>
</dbReference>
<keyword evidence="6" id="KW-0347">Helicase</keyword>
<dbReference type="InterPro" id="IPR010997">
    <property type="entry name" value="HRDC-like_sf"/>
</dbReference>
<dbReference type="InterPro" id="IPR002464">
    <property type="entry name" value="DNA/RNA_helicase_DEAH_CS"/>
</dbReference>
<dbReference type="Gene3D" id="1.10.150.80">
    <property type="entry name" value="HRDC domain"/>
    <property type="match status" value="1"/>
</dbReference>
<dbReference type="InterPro" id="IPR004589">
    <property type="entry name" value="DNA_helicase_ATP-dep_RecQ"/>
</dbReference>
<evidence type="ECO:0000256" key="8">
    <source>
        <dbReference type="ARBA" id="ARBA00023125"/>
    </source>
</evidence>
<evidence type="ECO:0000256" key="4">
    <source>
        <dbReference type="ARBA" id="ARBA00022741"/>
    </source>
</evidence>
<dbReference type="GO" id="GO:0000724">
    <property type="term" value="P:double-strand break repair via homologous recombination"/>
    <property type="evidence" value="ECO:0007669"/>
    <property type="project" value="TreeGrafter"/>
</dbReference>
<dbReference type="InterPro" id="IPR002121">
    <property type="entry name" value="HRDC_dom"/>
</dbReference>
<dbReference type="PANTHER" id="PTHR13710:SF156">
    <property type="entry name" value="ATP-DEPENDENT DNA HELICASE Q-LIKE 4B"/>
    <property type="match status" value="1"/>
</dbReference>
<feature type="compositionally biased region" description="Polar residues" evidence="13">
    <location>
        <begin position="1188"/>
        <end position="1197"/>
    </location>
</feature>
<dbReference type="EMBL" id="CP097508">
    <property type="protein sequence ID" value="URE10635.1"/>
    <property type="molecule type" value="Genomic_DNA"/>
</dbReference>
<dbReference type="Proteomes" id="UP001055439">
    <property type="component" value="Chromosome 6"/>
</dbReference>
<keyword evidence="9" id="KW-0413">Isomerase</keyword>